<sequence length="141" mass="15835">MKQTNTAMNVSSPNPVPSNKKVVAMNTYQQPVQPTSNVNANRRMTDNQRVDKKVSVFEPSEYGECRMIAQSLFKNEIVILSFAAMEEFQARRVVDFLTGAVYAIDGDIRRIGEEIFICTPKNVEISSTIAKSLIEAHFAEM</sequence>
<dbReference type="InterPro" id="IPR038594">
    <property type="entry name" value="SepF-like_sf"/>
</dbReference>
<keyword evidence="2 5" id="KW-0717">Septation</keyword>
<evidence type="ECO:0000256" key="2">
    <source>
        <dbReference type="ARBA" id="ARBA00023210"/>
    </source>
</evidence>
<comment type="subcellular location">
    <subcellularLocation>
        <location evidence="5">Cytoplasm</location>
    </subcellularLocation>
    <text evidence="5">Localizes to the division site, in a FtsZ-dependent manner.</text>
</comment>
<dbReference type="HAMAP" id="MF_01197">
    <property type="entry name" value="SepF"/>
    <property type="match status" value="1"/>
</dbReference>
<dbReference type="Gene3D" id="3.30.110.150">
    <property type="entry name" value="SepF-like protein"/>
    <property type="match status" value="1"/>
</dbReference>
<evidence type="ECO:0000313" key="6">
    <source>
        <dbReference type="EMBL" id="THB61025.1"/>
    </source>
</evidence>
<dbReference type="Proteomes" id="UP000310506">
    <property type="component" value="Unassembled WGS sequence"/>
</dbReference>
<protein>
    <recommendedName>
        <fullName evidence="5">Cell division protein SepF</fullName>
    </recommendedName>
</protein>
<comment type="function">
    <text evidence="4 5">Cell division protein that is part of the divisome complex and is recruited early to the Z-ring. Probably stimulates Z-ring formation, perhaps through the cross-linking of FtsZ protofilaments. Its function overlaps with FtsA.</text>
</comment>
<evidence type="ECO:0000313" key="7">
    <source>
        <dbReference type="Proteomes" id="UP000310506"/>
    </source>
</evidence>
<dbReference type="PANTHER" id="PTHR35798:SF1">
    <property type="entry name" value="CELL DIVISION PROTEIN SEPF"/>
    <property type="match status" value="1"/>
</dbReference>
<keyword evidence="1 5" id="KW-0132">Cell division</keyword>
<name>A0A4S3B853_9ENTE</name>
<reference evidence="6 7" key="1">
    <citation type="submission" date="2019-01" db="EMBL/GenBank/DDBJ databases">
        <title>Vagococcus silagei sp. nov. isolated from brewer's grain.</title>
        <authorList>
            <person name="Guu J.-R."/>
        </authorList>
    </citation>
    <scope>NUCLEOTIDE SEQUENCE [LARGE SCALE GENOMIC DNA]</scope>
    <source>
        <strain evidence="6 7">2B-2</strain>
    </source>
</reference>
<dbReference type="PANTHER" id="PTHR35798">
    <property type="entry name" value="CELL DIVISION PROTEIN SEPF"/>
    <property type="match status" value="1"/>
</dbReference>
<dbReference type="Pfam" id="PF04472">
    <property type="entry name" value="SepF"/>
    <property type="match status" value="1"/>
</dbReference>
<keyword evidence="3 5" id="KW-0131">Cell cycle</keyword>
<organism evidence="6 7">
    <name type="scientific">Vagococcus silagei</name>
    <dbReference type="NCBI Taxonomy" id="2508885"/>
    <lineage>
        <taxon>Bacteria</taxon>
        <taxon>Bacillati</taxon>
        <taxon>Bacillota</taxon>
        <taxon>Bacilli</taxon>
        <taxon>Lactobacillales</taxon>
        <taxon>Enterococcaceae</taxon>
        <taxon>Vagococcus</taxon>
    </lineage>
</organism>
<evidence type="ECO:0000256" key="3">
    <source>
        <dbReference type="ARBA" id="ARBA00023306"/>
    </source>
</evidence>
<proteinExistence type="inferred from homology"/>
<keyword evidence="5" id="KW-0963">Cytoplasm</keyword>
<dbReference type="GO" id="GO:0000917">
    <property type="term" value="P:division septum assembly"/>
    <property type="evidence" value="ECO:0007669"/>
    <property type="project" value="UniProtKB-KW"/>
</dbReference>
<dbReference type="OrthoDB" id="9815206at2"/>
<dbReference type="AlphaFoldDB" id="A0A4S3B853"/>
<dbReference type="InterPro" id="IPR023052">
    <property type="entry name" value="Cell_div_SepF"/>
</dbReference>
<dbReference type="GO" id="GO:0005737">
    <property type="term" value="C:cytoplasm"/>
    <property type="evidence" value="ECO:0007669"/>
    <property type="project" value="UniProtKB-SubCell"/>
</dbReference>
<evidence type="ECO:0000256" key="5">
    <source>
        <dbReference type="HAMAP-Rule" id="MF_01197"/>
    </source>
</evidence>
<comment type="subunit">
    <text evidence="5">Homodimer. Interacts with FtsZ.</text>
</comment>
<keyword evidence="7" id="KW-1185">Reference proteome</keyword>
<gene>
    <name evidence="5" type="primary">sepF</name>
    <name evidence="6" type="ORF">ESZ54_07710</name>
</gene>
<evidence type="ECO:0000256" key="4">
    <source>
        <dbReference type="ARBA" id="ARBA00044936"/>
    </source>
</evidence>
<evidence type="ECO:0000256" key="1">
    <source>
        <dbReference type="ARBA" id="ARBA00022618"/>
    </source>
</evidence>
<dbReference type="EMBL" id="SDGV01000017">
    <property type="protein sequence ID" value="THB61025.1"/>
    <property type="molecule type" value="Genomic_DNA"/>
</dbReference>
<dbReference type="InterPro" id="IPR007561">
    <property type="entry name" value="Cell_div_SepF/SepF-rel"/>
</dbReference>
<comment type="similarity">
    <text evidence="5">Belongs to the SepF family.</text>
</comment>
<accession>A0A4S3B853</accession>
<comment type="caution">
    <text evidence="6">The sequence shown here is derived from an EMBL/GenBank/DDBJ whole genome shotgun (WGS) entry which is preliminary data.</text>
</comment>
<dbReference type="GO" id="GO:0043093">
    <property type="term" value="P:FtsZ-dependent cytokinesis"/>
    <property type="evidence" value="ECO:0007669"/>
    <property type="project" value="UniProtKB-UniRule"/>
</dbReference>